<accession>U1YI87</accession>
<dbReference type="RefSeq" id="WP_021624516.1">
    <property type="nucleotide sequence ID" value="NZ_KE952905.1"/>
</dbReference>
<organism evidence="2 3">
    <name type="scientific">Aneurinibacillus aneurinilyticus ATCC 12856</name>
    <dbReference type="NCBI Taxonomy" id="649747"/>
    <lineage>
        <taxon>Bacteria</taxon>
        <taxon>Bacillati</taxon>
        <taxon>Bacillota</taxon>
        <taxon>Bacilli</taxon>
        <taxon>Bacillales</taxon>
        <taxon>Paenibacillaceae</taxon>
        <taxon>Aneurinibacillus group</taxon>
        <taxon>Aneurinibacillus</taxon>
    </lineage>
</organism>
<reference evidence="2 3" key="1">
    <citation type="submission" date="2013-08" db="EMBL/GenBank/DDBJ databases">
        <authorList>
            <person name="Weinstock G."/>
            <person name="Sodergren E."/>
            <person name="Wylie T."/>
            <person name="Fulton L."/>
            <person name="Fulton R."/>
            <person name="Fronick C."/>
            <person name="O'Laughlin M."/>
            <person name="Godfrey J."/>
            <person name="Miner T."/>
            <person name="Herter B."/>
            <person name="Appelbaum E."/>
            <person name="Cordes M."/>
            <person name="Lek S."/>
            <person name="Wollam A."/>
            <person name="Pepin K.H."/>
            <person name="Palsikar V.B."/>
            <person name="Mitreva M."/>
            <person name="Wilson R.K."/>
        </authorList>
    </citation>
    <scope>NUCLEOTIDE SEQUENCE [LARGE SCALE GENOMIC DNA]</scope>
    <source>
        <strain evidence="2 3">ATCC 12856</strain>
    </source>
</reference>
<dbReference type="Proteomes" id="UP000016511">
    <property type="component" value="Unassembled WGS sequence"/>
</dbReference>
<keyword evidence="3" id="KW-1185">Reference proteome</keyword>
<dbReference type="HOGENOM" id="CLU_1308013_0_0_9"/>
<dbReference type="Gene3D" id="2.60.40.3830">
    <property type="match status" value="1"/>
</dbReference>
<sequence length="210" mass="23660">MLVVLRILCIVLLLVGCSAPKEITSSENSEHKNAKNTKHSESMIEQKNLEITPTFVIQEKNKGLMIVHEMRGIKGVLAIEDVLITEKTPINCILYLWANDVIGKKVNISATHKNTGETVTILRDGKIEKQVGPLYKNEKETEPKVTPLEYNQDLNSVNNEMNNPPIAKVPLLIKLPSTGIWELNTMINKEKLPSIKFKVELKDKNLKNIN</sequence>
<evidence type="ECO:0000313" key="3">
    <source>
        <dbReference type="Proteomes" id="UP000016511"/>
    </source>
</evidence>
<keyword evidence="1" id="KW-0732">Signal</keyword>
<evidence type="ECO:0008006" key="4">
    <source>
        <dbReference type="Google" id="ProtNLM"/>
    </source>
</evidence>
<proteinExistence type="predicted"/>
<dbReference type="PATRIC" id="fig|649747.3.peg.82"/>
<dbReference type="PROSITE" id="PS51257">
    <property type="entry name" value="PROKAR_LIPOPROTEIN"/>
    <property type="match status" value="1"/>
</dbReference>
<feature type="chain" id="PRO_5038550978" description="Lipoprotein" evidence="1">
    <location>
        <begin position="22"/>
        <end position="210"/>
    </location>
</feature>
<dbReference type="GeneID" id="92841503"/>
<name>U1YI87_ANEAE</name>
<dbReference type="AlphaFoldDB" id="U1YI87"/>
<feature type="signal peptide" evidence="1">
    <location>
        <begin position="1"/>
        <end position="21"/>
    </location>
</feature>
<gene>
    <name evidence="2" type="ORF">HMPREF0083_00095</name>
</gene>
<comment type="caution">
    <text evidence="2">The sequence shown here is derived from an EMBL/GenBank/DDBJ whole genome shotgun (WGS) entry which is preliminary data.</text>
</comment>
<evidence type="ECO:0000313" key="2">
    <source>
        <dbReference type="EMBL" id="ERI11802.1"/>
    </source>
</evidence>
<protein>
    <recommendedName>
        <fullName evidence="4">Lipoprotein</fullName>
    </recommendedName>
</protein>
<dbReference type="EMBL" id="AWSJ01000009">
    <property type="protein sequence ID" value="ERI11802.1"/>
    <property type="molecule type" value="Genomic_DNA"/>
</dbReference>
<evidence type="ECO:0000256" key="1">
    <source>
        <dbReference type="SAM" id="SignalP"/>
    </source>
</evidence>